<proteinExistence type="predicted"/>
<feature type="transmembrane region" description="Helical" evidence="6">
    <location>
        <begin position="313"/>
        <end position="336"/>
    </location>
</feature>
<feature type="transmembrane region" description="Helical" evidence="6">
    <location>
        <begin position="207"/>
        <end position="230"/>
    </location>
</feature>
<evidence type="ECO:0000256" key="3">
    <source>
        <dbReference type="ARBA" id="ARBA00022692"/>
    </source>
</evidence>
<feature type="transmembrane region" description="Helical" evidence="6">
    <location>
        <begin position="41"/>
        <end position="62"/>
    </location>
</feature>
<dbReference type="GO" id="GO:0005886">
    <property type="term" value="C:plasma membrane"/>
    <property type="evidence" value="ECO:0007669"/>
    <property type="project" value="UniProtKB-SubCell"/>
</dbReference>
<feature type="transmembrane region" description="Helical" evidence="6">
    <location>
        <begin position="435"/>
        <end position="453"/>
    </location>
</feature>
<dbReference type="AlphaFoldDB" id="A0A482T0Z5"/>
<keyword evidence="5 6" id="KW-0472">Membrane</keyword>
<dbReference type="PANTHER" id="PTHR30250">
    <property type="entry name" value="PST FAMILY PREDICTED COLANIC ACID TRANSPORTER"/>
    <property type="match status" value="1"/>
</dbReference>
<keyword evidence="2" id="KW-1003">Cell membrane</keyword>
<evidence type="ECO:0000313" key="7">
    <source>
        <dbReference type="EMBL" id="RYJ08636.1"/>
    </source>
</evidence>
<organism evidence="7 8">
    <name type="scientific">Halogeometricum borinquense</name>
    <dbReference type="NCBI Taxonomy" id="60847"/>
    <lineage>
        <taxon>Archaea</taxon>
        <taxon>Methanobacteriati</taxon>
        <taxon>Methanobacteriota</taxon>
        <taxon>Stenosarchaea group</taxon>
        <taxon>Halobacteria</taxon>
        <taxon>Halobacteriales</taxon>
        <taxon>Haloferacaceae</taxon>
        <taxon>Halogeometricum</taxon>
    </lineage>
</organism>
<accession>A0A482T0Z5</accession>
<evidence type="ECO:0000313" key="8">
    <source>
        <dbReference type="Proteomes" id="UP000294028"/>
    </source>
</evidence>
<comment type="caution">
    <text evidence="7">The sequence shown here is derived from an EMBL/GenBank/DDBJ whole genome shotgun (WGS) entry which is preliminary data.</text>
</comment>
<evidence type="ECO:0000256" key="6">
    <source>
        <dbReference type="SAM" id="Phobius"/>
    </source>
</evidence>
<keyword evidence="3 6" id="KW-0812">Transmembrane</keyword>
<dbReference type="RefSeq" id="WP_129786576.1">
    <property type="nucleotide sequence ID" value="NZ_RZHH01000003.1"/>
</dbReference>
<keyword evidence="4 6" id="KW-1133">Transmembrane helix</keyword>
<evidence type="ECO:0000256" key="2">
    <source>
        <dbReference type="ARBA" id="ARBA00022475"/>
    </source>
</evidence>
<feature type="transmembrane region" description="Helical" evidence="6">
    <location>
        <begin position="373"/>
        <end position="396"/>
    </location>
</feature>
<gene>
    <name evidence="7" type="ORF">ELS19_19320</name>
</gene>
<dbReference type="Proteomes" id="UP000294028">
    <property type="component" value="Unassembled WGS sequence"/>
</dbReference>
<name>A0A482T0Z5_9EURY</name>
<protein>
    <submittedName>
        <fullName evidence="7">Flippase</fullName>
    </submittedName>
</protein>
<reference evidence="7 8" key="1">
    <citation type="submission" date="2018-12" db="EMBL/GenBank/DDBJ databases">
        <title>Genome analysis provides insights into bioremediation potentialities of Halogeometricum borinquense strain N11.</title>
        <authorList>
            <person name="Najjari A."/>
            <person name="Youssef N."/>
            <person name="Fhoula I."/>
            <person name="Ben Dhia O."/>
            <person name="Mahjoubi M."/>
            <person name="Ouzari H.I."/>
            <person name="Cherif A."/>
        </authorList>
    </citation>
    <scope>NUCLEOTIDE SEQUENCE [LARGE SCALE GENOMIC DNA]</scope>
    <source>
        <strain evidence="7 8">N11</strain>
    </source>
</reference>
<feature type="transmembrane region" description="Helical" evidence="6">
    <location>
        <begin position="168"/>
        <end position="186"/>
    </location>
</feature>
<feature type="transmembrane region" description="Helical" evidence="6">
    <location>
        <begin position="282"/>
        <end position="301"/>
    </location>
</feature>
<evidence type="ECO:0000256" key="1">
    <source>
        <dbReference type="ARBA" id="ARBA00004651"/>
    </source>
</evidence>
<evidence type="ECO:0000256" key="4">
    <source>
        <dbReference type="ARBA" id="ARBA00022989"/>
    </source>
</evidence>
<dbReference type="CDD" id="cd13128">
    <property type="entry name" value="MATE_Wzx_like"/>
    <property type="match status" value="1"/>
</dbReference>
<dbReference type="Pfam" id="PF13440">
    <property type="entry name" value="Polysacc_synt_3"/>
    <property type="match status" value="1"/>
</dbReference>
<sequence>MNLARSSVKLFLANVISAGIQFLGITFFARELGASQMGVFFLFQALLGMLAIPADFGLRGAVEKRISEGESPGAFLSSAVLLKLIPLTLIVLGILLFRSWINSYLGADLAVWLALAIVLQEAAQLAIIVLRGELRVGETAVLNVARRITWVGGGALLVSYGFEVEALIYSLLVGIALILVWGWYKTSISLGKPSITHVRSLFDYSKYNVVSSIGGYFYSWMDVAIIGLFLTQAHVGAYETAWRVTTVTILLSRAVATTLFPQVSQWDTKDAKKQIESVIHQAIVPSMLFVIPAFFGVLIFSREILTLVFGTEFAIASAVLIILTGEKIFQSIHIVFGRALQGINQPNLAARATAISVCLNLLLNFILVPTIGIVGAAIATTVSFAMNTVIHGYYLSQFVEIDLPYRQIGWCVLSAVVMSGVVLGIRSIISTDNLTNLIVLILLGAAIYGLVLLSSSVREKVFGNIGIPSSK</sequence>
<dbReference type="PANTHER" id="PTHR30250:SF11">
    <property type="entry name" value="O-ANTIGEN TRANSPORTER-RELATED"/>
    <property type="match status" value="1"/>
</dbReference>
<comment type="subcellular location">
    <subcellularLocation>
        <location evidence="1">Cell membrane</location>
        <topology evidence="1">Multi-pass membrane protein</topology>
    </subcellularLocation>
</comment>
<feature type="transmembrane region" description="Helical" evidence="6">
    <location>
        <begin position="408"/>
        <end position="429"/>
    </location>
</feature>
<feature type="transmembrane region" description="Helical" evidence="6">
    <location>
        <begin position="12"/>
        <end position="29"/>
    </location>
</feature>
<feature type="transmembrane region" description="Helical" evidence="6">
    <location>
        <begin position="348"/>
        <end position="367"/>
    </location>
</feature>
<dbReference type="EMBL" id="RZHH01000003">
    <property type="protein sequence ID" value="RYJ08636.1"/>
    <property type="molecule type" value="Genomic_DNA"/>
</dbReference>
<evidence type="ECO:0000256" key="5">
    <source>
        <dbReference type="ARBA" id="ARBA00023136"/>
    </source>
</evidence>
<feature type="transmembrane region" description="Helical" evidence="6">
    <location>
        <begin position="74"/>
        <end position="97"/>
    </location>
</feature>
<dbReference type="InterPro" id="IPR050833">
    <property type="entry name" value="Poly_Biosynth_Transport"/>
</dbReference>
<feature type="transmembrane region" description="Helical" evidence="6">
    <location>
        <begin position="109"/>
        <end position="132"/>
    </location>
</feature>